<dbReference type="InterPro" id="IPR007648">
    <property type="entry name" value="ATPase_inhibitor_mt"/>
</dbReference>
<sequence>MLARIAPASVRRLPCAAPVAVRFYSEQNSFNKKEKAHEDQFAREHEREQLKKLKEDLEKTKAKIAELEKQQPSGPKA</sequence>
<evidence type="ECO:0000313" key="7">
    <source>
        <dbReference type="Proteomes" id="UP000186601"/>
    </source>
</evidence>
<gene>
    <name evidence="6" type="ORF">PHLCEN_2v7255</name>
</gene>
<proteinExistence type="inferred from homology"/>
<dbReference type="STRING" id="98765.A0A2R6NXQ3"/>
<evidence type="ECO:0000256" key="4">
    <source>
        <dbReference type="RuleBase" id="RU368087"/>
    </source>
</evidence>
<evidence type="ECO:0000256" key="2">
    <source>
        <dbReference type="ARBA" id="ARBA00010901"/>
    </source>
</evidence>
<dbReference type="GO" id="GO:0042030">
    <property type="term" value="F:ATPase inhibitor activity"/>
    <property type="evidence" value="ECO:0007669"/>
    <property type="project" value="InterPro"/>
</dbReference>
<dbReference type="Pfam" id="PF04568">
    <property type="entry name" value="IATP"/>
    <property type="match status" value="1"/>
</dbReference>
<accession>A0A2R6NXQ3</accession>
<name>A0A2R6NXQ3_9APHY</name>
<keyword evidence="5" id="KW-0175">Coiled coil</keyword>
<dbReference type="AlphaFoldDB" id="A0A2R6NXQ3"/>
<dbReference type="SUPFAM" id="SSF64602">
    <property type="entry name" value="F1 ATPase inhibitor, IF1, C-terminal domain"/>
    <property type="match status" value="1"/>
</dbReference>
<dbReference type="EMBL" id="MLYV02000713">
    <property type="protein sequence ID" value="PSR78951.1"/>
    <property type="molecule type" value="Genomic_DNA"/>
</dbReference>
<comment type="subcellular location">
    <subcellularLocation>
        <location evidence="1">Mitochondrion</location>
    </subcellularLocation>
</comment>
<reference evidence="6 7" key="1">
    <citation type="submission" date="2018-02" db="EMBL/GenBank/DDBJ databases">
        <title>Genome sequence of the basidiomycete white-rot fungus Phlebia centrifuga.</title>
        <authorList>
            <person name="Granchi Z."/>
            <person name="Peng M."/>
            <person name="de Vries R.P."/>
            <person name="Hilden K."/>
            <person name="Makela M.R."/>
            <person name="Grigoriev I."/>
            <person name="Riley R."/>
        </authorList>
    </citation>
    <scope>NUCLEOTIDE SEQUENCE [LARGE SCALE GENOMIC DNA]</scope>
    <source>
        <strain evidence="6 7">FBCC195</strain>
    </source>
</reference>
<comment type="similarity">
    <text evidence="2 4">Belongs to the ATPase inhibitor family.</text>
</comment>
<evidence type="ECO:0000256" key="5">
    <source>
        <dbReference type="SAM" id="Coils"/>
    </source>
</evidence>
<feature type="coiled-coil region" evidence="5">
    <location>
        <begin position="43"/>
        <end position="70"/>
    </location>
</feature>
<dbReference type="Gene3D" id="1.20.5.500">
    <property type="entry name" value="Single helix bin"/>
    <property type="match status" value="1"/>
</dbReference>
<comment type="caution">
    <text evidence="6">The sequence shown here is derived from an EMBL/GenBank/DDBJ whole genome shotgun (WGS) entry which is preliminary data.</text>
</comment>
<evidence type="ECO:0000256" key="1">
    <source>
        <dbReference type="ARBA" id="ARBA00004173"/>
    </source>
</evidence>
<dbReference type="GO" id="GO:0005739">
    <property type="term" value="C:mitochondrion"/>
    <property type="evidence" value="ECO:0007669"/>
    <property type="project" value="UniProtKB-SubCell"/>
</dbReference>
<dbReference type="Proteomes" id="UP000186601">
    <property type="component" value="Unassembled WGS sequence"/>
</dbReference>
<protein>
    <recommendedName>
        <fullName evidence="4">ATPase inhibitor, mitochondrial</fullName>
    </recommendedName>
</protein>
<evidence type="ECO:0000313" key="6">
    <source>
        <dbReference type="EMBL" id="PSR78951.1"/>
    </source>
</evidence>
<keyword evidence="7" id="KW-1185">Reference proteome</keyword>
<dbReference type="OrthoDB" id="5532350at2759"/>
<organism evidence="6 7">
    <name type="scientific">Hermanssonia centrifuga</name>
    <dbReference type="NCBI Taxonomy" id="98765"/>
    <lineage>
        <taxon>Eukaryota</taxon>
        <taxon>Fungi</taxon>
        <taxon>Dikarya</taxon>
        <taxon>Basidiomycota</taxon>
        <taxon>Agaricomycotina</taxon>
        <taxon>Agaricomycetes</taxon>
        <taxon>Polyporales</taxon>
        <taxon>Meruliaceae</taxon>
        <taxon>Hermanssonia</taxon>
    </lineage>
</organism>
<keyword evidence="3" id="KW-0496">Mitochondrion</keyword>
<evidence type="ECO:0000256" key="3">
    <source>
        <dbReference type="ARBA" id="ARBA00023128"/>
    </source>
</evidence>
<comment type="function">
    <text evidence="4">Inhibits the enzyme activity of ATPase.</text>
</comment>